<dbReference type="Gene3D" id="3.30.2310.20">
    <property type="entry name" value="RelE-like"/>
    <property type="match status" value="1"/>
</dbReference>
<comment type="caution">
    <text evidence="1">The sequence shown here is derived from an EMBL/GenBank/DDBJ whole genome shotgun (WGS) entry which is preliminary data.</text>
</comment>
<accession>A0ABS6A049</accession>
<organism evidence="1 2">
    <name type="scientific">Acidithiobacillus sulfurivorans</name>
    <dbReference type="NCBI Taxonomy" id="1958756"/>
    <lineage>
        <taxon>Bacteria</taxon>
        <taxon>Pseudomonadati</taxon>
        <taxon>Pseudomonadota</taxon>
        <taxon>Acidithiobacillia</taxon>
        <taxon>Acidithiobacillales</taxon>
        <taxon>Acidithiobacillaceae</taxon>
        <taxon>Acidithiobacillus</taxon>
    </lineage>
</organism>
<reference evidence="1 2" key="1">
    <citation type="journal article" date="2021" name="ISME J.">
        <title>Genomic evolution of the class Acidithiobacillia: deep-branching Proteobacteria living in extreme acidic conditions.</title>
        <authorList>
            <person name="Moya-Beltran A."/>
            <person name="Beard S."/>
            <person name="Rojas-Villalobos C."/>
            <person name="Issotta F."/>
            <person name="Gallardo Y."/>
            <person name="Ulloa R."/>
            <person name="Giaveno A."/>
            <person name="Degli Esposti M."/>
            <person name="Johnson D.B."/>
            <person name="Quatrini R."/>
        </authorList>
    </citation>
    <scope>NUCLEOTIDE SEQUENCE [LARGE SCALE GENOMIC DNA]</scope>
    <source>
        <strain evidence="1 2">RW2</strain>
    </source>
</reference>
<keyword evidence="2" id="KW-1185">Reference proteome</keyword>
<name>A0ABS6A049_9PROT</name>
<dbReference type="EMBL" id="JAAOMP010000096">
    <property type="protein sequence ID" value="MBU2760263.1"/>
    <property type="molecule type" value="Genomic_DNA"/>
</dbReference>
<sequence>MTIRLLYPAQRELVEAIGYYNNERAGLGSEFRNEAWLAIQRIRGFPDAWSPLGGHIRRCQLRRFPYGLIYEPTASEIVIIAVAHLHRRPEYWRSRVE</sequence>
<gene>
    <name evidence="1" type="ORF">HAP95_08890</name>
</gene>
<dbReference type="Proteomes" id="UP000755654">
    <property type="component" value="Unassembled WGS sequence"/>
</dbReference>
<evidence type="ECO:0000313" key="1">
    <source>
        <dbReference type="EMBL" id="MBU2760263.1"/>
    </source>
</evidence>
<dbReference type="InterPro" id="IPR035093">
    <property type="entry name" value="RelE/ParE_toxin_dom_sf"/>
</dbReference>
<proteinExistence type="predicted"/>
<protein>
    <submittedName>
        <fullName evidence="1">Type II toxin-antitoxin system RelE/ParE family toxin</fullName>
    </submittedName>
</protein>
<evidence type="ECO:0000313" key="2">
    <source>
        <dbReference type="Proteomes" id="UP000755654"/>
    </source>
</evidence>